<gene>
    <name evidence="2" type="ORF">DAPPUDRAFT_123207</name>
</gene>
<name>E9I5L0_DAPPU</name>
<keyword evidence="3" id="KW-1185">Reference proteome</keyword>
<feature type="compositionally biased region" description="Polar residues" evidence="1">
    <location>
        <begin position="95"/>
        <end position="106"/>
    </location>
</feature>
<feature type="region of interest" description="Disordered" evidence="1">
    <location>
        <begin position="177"/>
        <end position="196"/>
    </location>
</feature>
<feature type="region of interest" description="Disordered" evidence="1">
    <location>
        <begin position="82"/>
        <end position="110"/>
    </location>
</feature>
<dbReference type="HOGENOM" id="CLU_1391532_0_0_1"/>
<sequence length="196" mass="22995">LNLNNMRNIRYRDRASRLELSTFMQDLIKTQFPYSTTKNVLLAREEREKSYILEKVPEVGLHHREAESLVEKGVIWSTKPLRSTPKTGRWHHTRLNSSCNSGTRRQPSPAAMRLRKMVIEVPEHDTPVSAVSSPEKKKKKCRGNVAFKSPKRYHNTGRCFINGERWSKYRSAVFDHDFQKKAKKPSLSKMRQEDEW</sequence>
<protein>
    <submittedName>
        <fullName evidence="2">Uncharacterized protein</fullName>
    </submittedName>
</protein>
<reference evidence="2 3" key="1">
    <citation type="journal article" date="2011" name="Science">
        <title>The ecoresponsive genome of Daphnia pulex.</title>
        <authorList>
            <person name="Colbourne J.K."/>
            <person name="Pfrender M.E."/>
            <person name="Gilbert D."/>
            <person name="Thomas W.K."/>
            <person name="Tucker A."/>
            <person name="Oakley T.H."/>
            <person name="Tokishita S."/>
            <person name="Aerts A."/>
            <person name="Arnold G.J."/>
            <person name="Basu M.K."/>
            <person name="Bauer D.J."/>
            <person name="Caceres C.E."/>
            <person name="Carmel L."/>
            <person name="Casola C."/>
            <person name="Choi J.H."/>
            <person name="Detter J.C."/>
            <person name="Dong Q."/>
            <person name="Dusheyko S."/>
            <person name="Eads B.D."/>
            <person name="Frohlich T."/>
            <person name="Geiler-Samerotte K.A."/>
            <person name="Gerlach D."/>
            <person name="Hatcher P."/>
            <person name="Jogdeo S."/>
            <person name="Krijgsveld J."/>
            <person name="Kriventseva E.V."/>
            <person name="Kultz D."/>
            <person name="Laforsch C."/>
            <person name="Lindquist E."/>
            <person name="Lopez J."/>
            <person name="Manak J.R."/>
            <person name="Muller J."/>
            <person name="Pangilinan J."/>
            <person name="Patwardhan R.P."/>
            <person name="Pitluck S."/>
            <person name="Pritham E.J."/>
            <person name="Rechtsteiner A."/>
            <person name="Rho M."/>
            <person name="Rogozin I.B."/>
            <person name="Sakarya O."/>
            <person name="Salamov A."/>
            <person name="Schaack S."/>
            <person name="Shapiro H."/>
            <person name="Shiga Y."/>
            <person name="Skalitzky C."/>
            <person name="Smith Z."/>
            <person name="Souvorov A."/>
            <person name="Sung W."/>
            <person name="Tang Z."/>
            <person name="Tsuchiya D."/>
            <person name="Tu H."/>
            <person name="Vos H."/>
            <person name="Wang M."/>
            <person name="Wolf Y.I."/>
            <person name="Yamagata H."/>
            <person name="Yamada T."/>
            <person name="Ye Y."/>
            <person name="Shaw J.R."/>
            <person name="Andrews J."/>
            <person name="Crease T.J."/>
            <person name="Tang H."/>
            <person name="Lucas S.M."/>
            <person name="Robertson H.M."/>
            <person name="Bork P."/>
            <person name="Koonin E.V."/>
            <person name="Zdobnov E.M."/>
            <person name="Grigoriev I.V."/>
            <person name="Lynch M."/>
            <person name="Boore J.L."/>
        </authorList>
    </citation>
    <scope>NUCLEOTIDE SEQUENCE [LARGE SCALE GENOMIC DNA]</scope>
</reference>
<evidence type="ECO:0000313" key="3">
    <source>
        <dbReference type="Proteomes" id="UP000000305"/>
    </source>
</evidence>
<feature type="non-terminal residue" evidence="2">
    <location>
        <position position="1"/>
    </location>
</feature>
<evidence type="ECO:0000256" key="1">
    <source>
        <dbReference type="SAM" id="MobiDB-lite"/>
    </source>
</evidence>
<evidence type="ECO:0000313" key="2">
    <source>
        <dbReference type="EMBL" id="EFX60720.1"/>
    </source>
</evidence>
<proteinExistence type="predicted"/>
<accession>E9I5L0</accession>
<dbReference type="InParanoid" id="E9I5L0"/>
<organism evidence="2 3">
    <name type="scientific">Daphnia pulex</name>
    <name type="common">Water flea</name>
    <dbReference type="NCBI Taxonomy" id="6669"/>
    <lineage>
        <taxon>Eukaryota</taxon>
        <taxon>Metazoa</taxon>
        <taxon>Ecdysozoa</taxon>
        <taxon>Arthropoda</taxon>
        <taxon>Crustacea</taxon>
        <taxon>Branchiopoda</taxon>
        <taxon>Diplostraca</taxon>
        <taxon>Cladocera</taxon>
        <taxon>Anomopoda</taxon>
        <taxon>Daphniidae</taxon>
        <taxon>Daphnia</taxon>
    </lineage>
</organism>
<dbReference type="EMBL" id="GL735707">
    <property type="protein sequence ID" value="EFX60720.1"/>
    <property type="molecule type" value="Genomic_DNA"/>
</dbReference>
<dbReference type="KEGG" id="dpx:DAPPUDRAFT_123207"/>
<dbReference type="AlphaFoldDB" id="E9I5L0"/>
<dbReference type="Proteomes" id="UP000000305">
    <property type="component" value="Unassembled WGS sequence"/>
</dbReference>